<dbReference type="Pfam" id="PF00691">
    <property type="entry name" value="OmpA"/>
    <property type="match status" value="1"/>
</dbReference>
<name>A0A1J5S526_9ZZZZ</name>
<evidence type="ECO:0000313" key="2">
    <source>
        <dbReference type="EMBL" id="OIQ99316.1"/>
    </source>
</evidence>
<gene>
    <name evidence="2" type="ORF">GALL_187270</name>
</gene>
<dbReference type="PANTHER" id="PTHR30329:SF21">
    <property type="entry name" value="LIPOPROTEIN YIAD-RELATED"/>
    <property type="match status" value="1"/>
</dbReference>
<reference evidence="2" key="1">
    <citation type="submission" date="2016-10" db="EMBL/GenBank/DDBJ databases">
        <title>Sequence of Gallionella enrichment culture.</title>
        <authorList>
            <person name="Poehlein A."/>
            <person name="Muehling M."/>
            <person name="Daniel R."/>
        </authorList>
    </citation>
    <scope>NUCLEOTIDE SEQUENCE</scope>
</reference>
<proteinExistence type="predicted"/>
<dbReference type="PROSITE" id="PS51257">
    <property type="entry name" value="PROKAR_LIPOPROTEIN"/>
    <property type="match status" value="1"/>
</dbReference>
<dbReference type="Gene3D" id="3.30.1330.60">
    <property type="entry name" value="OmpA-like domain"/>
    <property type="match status" value="1"/>
</dbReference>
<dbReference type="SUPFAM" id="SSF103088">
    <property type="entry name" value="OmpA-like"/>
    <property type="match status" value="1"/>
</dbReference>
<organism evidence="2">
    <name type="scientific">mine drainage metagenome</name>
    <dbReference type="NCBI Taxonomy" id="410659"/>
    <lineage>
        <taxon>unclassified sequences</taxon>
        <taxon>metagenomes</taxon>
        <taxon>ecological metagenomes</taxon>
    </lineage>
</organism>
<comment type="caution">
    <text evidence="2">The sequence shown here is derived from an EMBL/GenBank/DDBJ whole genome shotgun (WGS) entry which is preliminary data.</text>
</comment>
<dbReference type="InterPro" id="IPR006665">
    <property type="entry name" value="OmpA-like"/>
</dbReference>
<dbReference type="InterPro" id="IPR050330">
    <property type="entry name" value="Bact_OuterMem_StrucFunc"/>
</dbReference>
<accession>A0A1J5S526</accession>
<dbReference type="AlphaFoldDB" id="A0A1J5S526"/>
<feature type="domain" description="OmpA-like" evidence="1">
    <location>
        <begin position="106"/>
        <end position="222"/>
    </location>
</feature>
<dbReference type="InterPro" id="IPR036737">
    <property type="entry name" value="OmpA-like_sf"/>
</dbReference>
<dbReference type="PROSITE" id="PS51123">
    <property type="entry name" value="OMPA_2"/>
    <property type="match status" value="1"/>
</dbReference>
<dbReference type="CDD" id="cd07185">
    <property type="entry name" value="OmpA_C-like"/>
    <property type="match status" value="1"/>
</dbReference>
<evidence type="ECO:0000259" key="1">
    <source>
        <dbReference type="PROSITE" id="PS51123"/>
    </source>
</evidence>
<dbReference type="PANTHER" id="PTHR30329">
    <property type="entry name" value="STATOR ELEMENT OF FLAGELLAR MOTOR COMPLEX"/>
    <property type="match status" value="1"/>
</dbReference>
<protein>
    <submittedName>
        <fullName evidence="2">Outer membrane protein Omp38</fullName>
    </submittedName>
</protein>
<sequence length="224" mass="23549">MTTHFLRYVGAVGLVGGCAVLASSCSLLGFPTSTDPTAGKQAEPPARIAQLDFGRQAVFTLCVPPACPTRTPKTLSTEMPRQPITTAAAPLPKESMVPDQVTTKADAKTVTTRAVTVQFAFGSARLSPAARAQLDDATADVTAAHSVTIIGRTDNKGPLAVNEDLALARAHAVRDHLLKAHPALSSALTVQAQGACCFIAPNDTRANRALNRRVEVVFQVEDRP</sequence>
<dbReference type="EMBL" id="MLJW01000108">
    <property type="protein sequence ID" value="OIQ99316.1"/>
    <property type="molecule type" value="Genomic_DNA"/>
</dbReference>